<dbReference type="Gene3D" id="3.90.550.10">
    <property type="entry name" value="Spore Coat Polysaccharide Biosynthesis Protein SpsA, Chain A"/>
    <property type="match status" value="1"/>
</dbReference>
<evidence type="ECO:0000313" key="3">
    <source>
        <dbReference type="Proteomes" id="UP001062165"/>
    </source>
</evidence>
<keyword evidence="2" id="KW-0808">Transferase</keyword>
<dbReference type="InterPro" id="IPR001173">
    <property type="entry name" value="Glyco_trans_2-like"/>
</dbReference>
<reference evidence="2" key="1">
    <citation type="submission" date="2022-10" db="EMBL/GenBank/DDBJ databases">
        <title>Comparative genomics and taxonomic characterization of three novel marine species of genus Reichenbachiella exhibiting antioxidant and polysaccharide degradation activities.</title>
        <authorList>
            <person name="Muhammad N."/>
            <person name="Lee Y.-J."/>
            <person name="Ko J."/>
            <person name="Kim S.-G."/>
        </authorList>
    </citation>
    <scope>NUCLEOTIDE SEQUENCE</scope>
    <source>
        <strain evidence="2">Wsw4-B4</strain>
    </source>
</reference>
<dbReference type="Proteomes" id="UP001062165">
    <property type="component" value="Chromosome"/>
</dbReference>
<feature type="domain" description="Glycosyltransferase 2-like" evidence="1">
    <location>
        <begin position="7"/>
        <end position="161"/>
    </location>
</feature>
<dbReference type="PANTHER" id="PTHR22916">
    <property type="entry name" value="GLYCOSYLTRANSFERASE"/>
    <property type="match status" value="1"/>
</dbReference>
<dbReference type="SUPFAM" id="SSF53448">
    <property type="entry name" value="Nucleotide-diphospho-sugar transferases"/>
    <property type="match status" value="1"/>
</dbReference>
<name>A0ABY6D4I1_9BACT</name>
<gene>
    <name evidence="2" type="ORF">N7E81_06840</name>
</gene>
<dbReference type="Pfam" id="PF00535">
    <property type="entry name" value="Glycos_transf_2"/>
    <property type="match status" value="1"/>
</dbReference>
<evidence type="ECO:0000313" key="2">
    <source>
        <dbReference type="EMBL" id="UXX80814.1"/>
    </source>
</evidence>
<dbReference type="EMBL" id="CP106735">
    <property type="protein sequence ID" value="UXX80814.1"/>
    <property type="molecule type" value="Genomic_DNA"/>
</dbReference>
<sequence length="243" mass="27834">MTDFSISIIIPCYNAEEHLASAIQSIIDLEIENLEIIVVDDGSTDNSITIARSFDKIQLISQANSGPAAARNRGIEAASGDIIGFLDADDLYPDQKIKIQLDYLRKNPDTEIVSGRIQCFGDQSDHMYIKIYEDAAQKTMLNFHVGANLYRKNVFDKIGGFDVDLRYAEDVDHWFKIVEQGINYHFLSEVTLLHRRHHNNMTNVSQGIQNPYFIRAIKKSMDRRKKLDKFDLPNFFKNSLSKR</sequence>
<accession>A0ABY6D4I1</accession>
<dbReference type="PANTHER" id="PTHR22916:SF3">
    <property type="entry name" value="UDP-GLCNAC:BETAGAL BETA-1,3-N-ACETYLGLUCOSAMINYLTRANSFERASE-LIKE PROTEIN 1"/>
    <property type="match status" value="1"/>
</dbReference>
<dbReference type="RefSeq" id="WP_263052543.1">
    <property type="nucleotide sequence ID" value="NZ_CP106735.1"/>
</dbReference>
<keyword evidence="3" id="KW-1185">Reference proteome</keyword>
<evidence type="ECO:0000259" key="1">
    <source>
        <dbReference type="Pfam" id="PF00535"/>
    </source>
</evidence>
<proteinExistence type="predicted"/>
<dbReference type="EC" id="2.4.-.-" evidence="2"/>
<dbReference type="GO" id="GO:0016757">
    <property type="term" value="F:glycosyltransferase activity"/>
    <property type="evidence" value="ECO:0007669"/>
    <property type="project" value="UniProtKB-KW"/>
</dbReference>
<dbReference type="InterPro" id="IPR029044">
    <property type="entry name" value="Nucleotide-diphossugar_trans"/>
</dbReference>
<organism evidence="2 3">
    <name type="scientific">Reichenbachiella carrageenanivorans</name>
    <dbReference type="NCBI Taxonomy" id="2979869"/>
    <lineage>
        <taxon>Bacteria</taxon>
        <taxon>Pseudomonadati</taxon>
        <taxon>Bacteroidota</taxon>
        <taxon>Cytophagia</taxon>
        <taxon>Cytophagales</taxon>
        <taxon>Reichenbachiellaceae</taxon>
        <taxon>Reichenbachiella</taxon>
    </lineage>
</organism>
<protein>
    <submittedName>
        <fullName evidence="2">Glycosyltransferase</fullName>
        <ecNumber evidence="2">2.4.-.-</ecNumber>
    </submittedName>
</protein>
<keyword evidence="2" id="KW-0328">Glycosyltransferase</keyword>